<feature type="disulfide bond" evidence="13">
    <location>
        <begin position="1021"/>
        <end position="1030"/>
    </location>
</feature>
<gene>
    <name evidence="19" type="primary">106080550</name>
</gene>
<dbReference type="InterPro" id="IPR002049">
    <property type="entry name" value="LE_dom"/>
</dbReference>
<evidence type="ECO:0000256" key="2">
    <source>
        <dbReference type="ARBA" id="ARBA00022441"/>
    </source>
</evidence>
<dbReference type="GO" id="GO:0016020">
    <property type="term" value="C:membrane"/>
    <property type="evidence" value="ECO:0007669"/>
    <property type="project" value="UniProtKB-SubCell"/>
</dbReference>
<dbReference type="Pfam" id="PF23106">
    <property type="entry name" value="EGF_Teneurin"/>
    <property type="match status" value="1"/>
</dbReference>
<dbReference type="SUPFAM" id="SSF49854">
    <property type="entry name" value="Spermadhesin, CUB domain"/>
    <property type="match status" value="1"/>
</dbReference>
<dbReference type="KEGG" id="scac:106080550"/>
<dbReference type="SMART" id="SM00180">
    <property type="entry name" value="EGF_Lam"/>
    <property type="match status" value="2"/>
</dbReference>
<dbReference type="Pfam" id="PF24981">
    <property type="entry name" value="Beta-prop_ATRN-LZTR1"/>
    <property type="match status" value="1"/>
</dbReference>
<dbReference type="InterPro" id="IPR015915">
    <property type="entry name" value="Kelch-typ_b-propeller"/>
</dbReference>
<feature type="disulfide bond" evidence="12">
    <location>
        <begin position="322"/>
        <end position="331"/>
    </location>
</feature>
<dbReference type="VEuPathDB" id="VectorBase:SCAU010551"/>
<dbReference type="STRING" id="35570.A0A1I8PS18"/>
<evidence type="ECO:0000256" key="4">
    <source>
        <dbReference type="ARBA" id="ARBA00022692"/>
    </source>
</evidence>
<organism evidence="19 20">
    <name type="scientific">Stomoxys calcitrans</name>
    <name type="common">Stable fly</name>
    <name type="synonym">Conops calcitrans</name>
    <dbReference type="NCBI Taxonomy" id="35570"/>
    <lineage>
        <taxon>Eukaryota</taxon>
        <taxon>Metazoa</taxon>
        <taxon>Ecdysozoa</taxon>
        <taxon>Arthropoda</taxon>
        <taxon>Hexapoda</taxon>
        <taxon>Insecta</taxon>
        <taxon>Pterygota</taxon>
        <taxon>Neoptera</taxon>
        <taxon>Endopterygota</taxon>
        <taxon>Diptera</taxon>
        <taxon>Brachycera</taxon>
        <taxon>Muscomorpha</taxon>
        <taxon>Muscoidea</taxon>
        <taxon>Muscidae</taxon>
        <taxon>Stomoxys</taxon>
    </lineage>
</organism>
<evidence type="ECO:0000259" key="18">
    <source>
        <dbReference type="PROSITE" id="PS50027"/>
    </source>
</evidence>
<dbReference type="InterPro" id="IPR035914">
    <property type="entry name" value="Sperma_CUB_dom_sf"/>
</dbReference>
<evidence type="ECO:0000256" key="10">
    <source>
        <dbReference type="ARBA" id="ARBA00023180"/>
    </source>
</evidence>
<keyword evidence="3 12" id="KW-0245">EGF-like domain</keyword>
<dbReference type="PROSITE" id="PS01180">
    <property type="entry name" value="CUB"/>
    <property type="match status" value="1"/>
</dbReference>
<evidence type="ECO:0000313" key="20">
    <source>
        <dbReference type="Proteomes" id="UP000095300"/>
    </source>
</evidence>
<keyword evidence="4 15" id="KW-0812">Transmembrane</keyword>
<dbReference type="Pfam" id="PF24972">
    <property type="entry name" value="GBD_ATRN"/>
    <property type="match status" value="1"/>
</dbReference>
<feature type="domain" description="Laminin EGF-like" evidence="18">
    <location>
        <begin position="1002"/>
        <end position="1049"/>
    </location>
</feature>
<dbReference type="Proteomes" id="UP000095300">
    <property type="component" value="Unassembled WGS sequence"/>
</dbReference>
<evidence type="ECO:0000256" key="11">
    <source>
        <dbReference type="ARBA" id="ARBA00023292"/>
    </source>
</evidence>
<evidence type="ECO:0000259" key="16">
    <source>
        <dbReference type="PROSITE" id="PS01180"/>
    </source>
</evidence>
<dbReference type="SMART" id="SM00423">
    <property type="entry name" value="PSI"/>
    <property type="match status" value="5"/>
</dbReference>
<dbReference type="Gene3D" id="2.120.10.80">
    <property type="entry name" value="Kelch-type beta propeller"/>
    <property type="match status" value="2"/>
</dbReference>
<evidence type="ECO:0000256" key="9">
    <source>
        <dbReference type="ARBA" id="ARBA00023157"/>
    </source>
</evidence>
<reference evidence="19" key="1">
    <citation type="submission" date="2020-05" db="UniProtKB">
        <authorList>
            <consortium name="EnsemblMetazoa"/>
        </authorList>
    </citation>
    <scope>IDENTIFICATION</scope>
    <source>
        <strain evidence="19">USDA</strain>
    </source>
</reference>
<feature type="transmembrane region" description="Helical" evidence="15">
    <location>
        <begin position="1221"/>
        <end position="1242"/>
    </location>
</feature>
<feature type="transmembrane region" description="Helical" evidence="15">
    <location>
        <begin position="83"/>
        <end position="100"/>
    </location>
</feature>
<evidence type="ECO:0000259" key="17">
    <source>
        <dbReference type="PROSITE" id="PS50026"/>
    </source>
</evidence>
<keyword evidence="11 13" id="KW-0424">Laminin EGF-like domain</keyword>
<feature type="domain" description="EGF-like" evidence="17">
    <location>
        <begin position="296"/>
        <end position="332"/>
    </location>
</feature>
<keyword evidence="9 12" id="KW-1015">Disulfide bond</keyword>
<dbReference type="InterPro" id="IPR056732">
    <property type="entry name" value="GBD_ATRN"/>
</dbReference>
<feature type="disulfide bond" evidence="13">
    <location>
        <begin position="1033"/>
        <end position="1047"/>
    </location>
</feature>
<keyword evidence="8 15" id="KW-0472">Membrane</keyword>
<evidence type="ECO:0000313" key="19">
    <source>
        <dbReference type="EnsemblMetazoa" id="SCAU010551-PA"/>
    </source>
</evidence>
<dbReference type="Pfam" id="PF24973">
    <property type="entry name" value="EGF_LMN_ATRN"/>
    <property type="match status" value="1"/>
</dbReference>
<dbReference type="CDD" id="cd00041">
    <property type="entry name" value="CUB"/>
    <property type="match status" value="1"/>
</dbReference>
<evidence type="ECO:0000256" key="14">
    <source>
        <dbReference type="SAM" id="MobiDB-lite"/>
    </source>
</evidence>
<dbReference type="Pfam" id="PF01437">
    <property type="entry name" value="PSI"/>
    <property type="match status" value="1"/>
</dbReference>
<dbReference type="PANTHER" id="PTHR46376">
    <property type="entry name" value="LEUCINE-ZIPPER-LIKE TRANSCRIPTIONAL REGULATOR 1"/>
    <property type="match status" value="1"/>
</dbReference>
<dbReference type="GO" id="GO:0048513">
    <property type="term" value="P:animal organ development"/>
    <property type="evidence" value="ECO:0007669"/>
    <property type="project" value="UniProtKB-ARBA"/>
</dbReference>
<evidence type="ECO:0000256" key="8">
    <source>
        <dbReference type="ARBA" id="ARBA00023136"/>
    </source>
</evidence>
<dbReference type="SUPFAM" id="SSF57196">
    <property type="entry name" value="EGF/Laminin"/>
    <property type="match status" value="1"/>
</dbReference>
<name>A0A1I8PS18_STOCA</name>
<dbReference type="InterPro" id="IPR000859">
    <property type="entry name" value="CUB_dom"/>
</dbReference>
<dbReference type="Gene3D" id="2.60.120.290">
    <property type="entry name" value="Spermadhesin, CUB domain"/>
    <property type="match status" value="1"/>
</dbReference>
<comment type="caution">
    <text evidence="12">Lacks conserved residue(s) required for the propagation of feature annotation.</text>
</comment>
<sequence length="1376" mass="153631">MCCMNNTTLKLEDTEDDRTKYNRARRNSSITTTTAAAAITTTSQCCYVLHTTEQEQQQQQQQQQEYVSESSTRTFNSKYRRKYLLLLVLVLFHICSSSLARVTAYNCTAAGGCQNNGSCKEGQCICADGWQGPECQFCGGKVRLHHPSGVIHDGWGNYSVSVKCSWLIDARTQHNNNKSPPPTIRLHLHEFATECGWDHLYIYDGDSVDSSLLAVFSGLMYRGNFSIRSVPQVIARSGAALLHFFSDDAYNMSGFNLSYRMNACPSDAEDVECSGHGKCRNGFCICEALYSGEACNIDACPNRCWEDKEHGVCNIDRKRCDCKKEYGGNDCGQLRAHGIWSSVNAHHLPNGTASHAAVVWHDTMYIISGESYGRGRLMSRYDLNSEIWERVHPAKGSLVPAQRYGMSAVMHDDKIFMYGGVVKGAGITNELWAYDISSRTWQNISVIPEYCNAATAYAMCGPLHVTGHSATLVPSLGDKSSDRHHMVVLFGRSPQYGYLNTVQEYDFETRVWKIVNTTGYVVKGGFSHSAAYDVLTEKIYVYGGIVSESEANQYITPRLYAYSPSKRMWTMLSSAPSARLLHTANFVNEGLMVVFGGNTHNDTAESYGAKCYSQDLLVYDVFCDSWHKQNIPQHLQADLARFGHSSVVFRGSLYIYGGFNGQLLNDMLRFTPGHCDNYTKEEKCTNGRPGVKCVWDVQKNKCIQVKHVQKLALNSREQYGYVVCPSKGRFALTSEHLQDVSRCQELNNCHSCVSNTYGCTYCGNGLCTKDRCRETTPLTSVFYETSTQHQSQQQQQQAKAQFVVATNIPPLNVKQLEDCPRSEDYLEAAICEQLHTCHACAANPTCLWEAEHNRCRVGPTTPGNRSLDDIICPPSCASLTNCHNCTDNDCIWCQNELRCVDRNSYTASFPYGQCREWTTHISKCRSAPLALSSSNSTSTYISTAQCGFYNSCSQCLDDPACGWCDDGSNTGLGKCIEGGALTAHEPKQCPTGQWYFTSCPLCNCNGHSKCEKGSMQCIQPCSNLTAGSHCEKCKEGYWGNPINGGQCQKCECNKQGNNCKPDDGKCFCNTKGIVGDHCEKCDSQNHYHGDPLTTSCFYELTIDYQFTFNLSKKEDRHFNQINFRNSPVKPEIDADFTITCSVPAKMNISVRRAGAPLKVIFLGINCSTFRHRFPKTEYNFGHSPEDNSSLTTFYVSVHDFQPPIWIQIAFSQYPKLNLQQFFITFSTCFLLLLLMAAILWKIKQKFDMFRRRQRLFVEMEQMASRPFSQVLVEIESRENIDLSLTMEGIANMSKKRKKDCPSPIALEPCSGNRAAVLSLLVRLPTGGLPHAPAGQSAGLAVASALVTLGNPRRPSIDHTKEPKSKRKQSQHPDSCT</sequence>
<evidence type="ECO:0000256" key="1">
    <source>
        <dbReference type="ARBA" id="ARBA00004167"/>
    </source>
</evidence>
<keyword evidence="5" id="KW-0732">Signal</keyword>
<dbReference type="EnsemblMetazoa" id="SCAU010551-RA">
    <property type="protein sequence ID" value="SCAU010551-PA"/>
    <property type="gene ID" value="SCAU010551"/>
</dbReference>
<evidence type="ECO:0000256" key="7">
    <source>
        <dbReference type="ARBA" id="ARBA00022989"/>
    </source>
</evidence>
<proteinExistence type="predicted"/>
<keyword evidence="6" id="KW-0677">Repeat</keyword>
<dbReference type="PROSITE" id="PS00022">
    <property type="entry name" value="EGF_1"/>
    <property type="match status" value="2"/>
</dbReference>
<accession>A0A1I8PS18</accession>
<dbReference type="SMART" id="SM00181">
    <property type="entry name" value="EGF"/>
    <property type="match status" value="4"/>
</dbReference>
<protein>
    <recommendedName>
        <fullName evidence="21">CUB domain-containing protein</fullName>
    </recommendedName>
</protein>
<dbReference type="InterPro" id="IPR016201">
    <property type="entry name" value="PSI"/>
</dbReference>
<evidence type="ECO:0008006" key="21">
    <source>
        <dbReference type="Google" id="ProtNLM"/>
    </source>
</evidence>
<dbReference type="GO" id="GO:0048731">
    <property type="term" value="P:system development"/>
    <property type="evidence" value="ECO:0007669"/>
    <property type="project" value="UniProtKB-ARBA"/>
</dbReference>
<evidence type="ECO:0000256" key="5">
    <source>
        <dbReference type="ARBA" id="ARBA00022729"/>
    </source>
</evidence>
<evidence type="ECO:0000256" key="3">
    <source>
        <dbReference type="ARBA" id="ARBA00022536"/>
    </source>
</evidence>
<dbReference type="InterPro" id="IPR056863">
    <property type="entry name" value="LMN_ATRN_NET-like_EGF"/>
</dbReference>
<dbReference type="OrthoDB" id="9998912at2759"/>
<comment type="subcellular location">
    <subcellularLocation>
        <location evidence="1">Membrane</location>
        <topology evidence="1">Single-pass membrane protein</topology>
    </subcellularLocation>
</comment>
<dbReference type="PROSITE" id="PS50027">
    <property type="entry name" value="EGF_LAM_2"/>
    <property type="match status" value="1"/>
</dbReference>
<dbReference type="InterPro" id="IPR056737">
    <property type="entry name" value="Beta-prop_ATRN-MKLN-like"/>
</dbReference>
<dbReference type="GO" id="GO:0005794">
    <property type="term" value="C:Golgi apparatus"/>
    <property type="evidence" value="ECO:0007669"/>
    <property type="project" value="TreeGrafter"/>
</dbReference>
<dbReference type="PANTHER" id="PTHR46376:SF2">
    <property type="entry name" value="DISTRACTED, ISOFORM B"/>
    <property type="match status" value="1"/>
</dbReference>
<dbReference type="PROSITE" id="PS50026">
    <property type="entry name" value="EGF_3"/>
    <property type="match status" value="1"/>
</dbReference>
<dbReference type="CDD" id="cd00055">
    <property type="entry name" value="EGF_Lam"/>
    <property type="match status" value="2"/>
</dbReference>
<dbReference type="FunFam" id="2.60.120.290:FF:000046">
    <property type="entry name" value="Attractin-like protein 1"/>
    <property type="match status" value="1"/>
</dbReference>
<keyword evidence="2" id="KW-0880">Kelch repeat</keyword>
<feature type="region of interest" description="Disordered" evidence="14">
    <location>
        <begin position="1350"/>
        <end position="1376"/>
    </location>
</feature>
<keyword evidence="7 15" id="KW-1133">Transmembrane helix</keyword>
<keyword evidence="10" id="KW-0325">Glycoprotein</keyword>
<evidence type="ECO:0000256" key="12">
    <source>
        <dbReference type="PROSITE-ProRule" id="PRU00076"/>
    </source>
</evidence>
<dbReference type="InterPro" id="IPR051568">
    <property type="entry name" value="LZTR1/Attractin"/>
</dbReference>
<feature type="domain" description="CUB" evidence="16">
    <location>
        <begin position="138"/>
        <end position="262"/>
    </location>
</feature>
<dbReference type="SMART" id="SM00042">
    <property type="entry name" value="CUB"/>
    <property type="match status" value="1"/>
</dbReference>
<evidence type="ECO:0000256" key="13">
    <source>
        <dbReference type="PROSITE-ProRule" id="PRU00460"/>
    </source>
</evidence>
<dbReference type="InterPro" id="IPR002165">
    <property type="entry name" value="Plexin_repeat"/>
</dbReference>
<keyword evidence="20" id="KW-1185">Reference proteome</keyword>
<evidence type="ECO:0000256" key="15">
    <source>
        <dbReference type="SAM" id="Phobius"/>
    </source>
</evidence>
<dbReference type="Gene3D" id="2.10.25.10">
    <property type="entry name" value="Laminin"/>
    <property type="match status" value="2"/>
</dbReference>
<dbReference type="InterPro" id="IPR000742">
    <property type="entry name" value="EGF"/>
</dbReference>
<evidence type="ECO:0000256" key="6">
    <source>
        <dbReference type="ARBA" id="ARBA00022737"/>
    </source>
</evidence>
<dbReference type="SUPFAM" id="SSF117281">
    <property type="entry name" value="Kelch motif"/>
    <property type="match status" value="2"/>
</dbReference>
<dbReference type="Pfam" id="PF00053">
    <property type="entry name" value="EGF_laminin"/>
    <property type="match status" value="1"/>
</dbReference>